<reference evidence="4" key="1">
    <citation type="submission" date="2020-01" db="EMBL/GenBank/DDBJ databases">
        <authorList>
            <consortium name="DOE Joint Genome Institute"/>
            <person name="Haridas S."/>
            <person name="Albert R."/>
            <person name="Binder M."/>
            <person name="Bloem J."/>
            <person name="Labutti K."/>
            <person name="Salamov A."/>
            <person name="Andreopoulos B."/>
            <person name="Baker S.E."/>
            <person name="Barry K."/>
            <person name="Bills G."/>
            <person name="Bluhm B.H."/>
            <person name="Cannon C."/>
            <person name="Castanera R."/>
            <person name="Culley D.E."/>
            <person name="Daum C."/>
            <person name="Ezra D."/>
            <person name="Gonzalez J.B."/>
            <person name="Henrissat B."/>
            <person name="Kuo A."/>
            <person name="Liang C."/>
            <person name="Lipzen A."/>
            <person name="Lutzoni F."/>
            <person name="Magnuson J."/>
            <person name="Mondo S."/>
            <person name="Nolan M."/>
            <person name="Ohm R."/>
            <person name="Pangilinan J."/>
            <person name="Park H.-J."/>
            <person name="Ramirez L."/>
            <person name="Alfaro M."/>
            <person name="Sun H."/>
            <person name="Tritt A."/>
            <person name="Yoshinaga Y."/>
            <person name="Zwiers L.-H."/>
            <person name="Turgeon B.G."/>
            <person name="Goodwin S.B."/>
            <person name="Spatafora J.W."/>
            <person name="Crous P.W."/>
            <person name="Grigoriev I.V."/>
        </authorList>
    </citation>
    <scope>NUCLEOTIDE SEQUENCE</scope>
    <source>
        <strain evidence="4">CBS 342.82</strain>
    </source>
</reference>
<feature type="compositionally biased region" description="Polar residues" evidence="1">
    <location>
        <begin position="1"/>
        <end position="11"/>
    </location>
</feature>
<keyword evidence="2" id="KW-0472">Membrane</keyword>
<name>A0A6J3LWA5_9PEZI</name>
<reference evidence="4" key="2">
    <citation type="submission" date="2020-04" db="EMBL/GenBank/DDBJ databases">
        <authorList>
            <consortium name="NCBI Genome Project"/>
        </authorList>
    </citation>
    <scope>NUCLEOTIDE SEQUENCE</scope>
    <source>
        <strain evidence="4">CBS 342.82</strain>
    </source>
</reference>
<proteinExistence type="predicted"/>
<feature type="region of interest" description="Disordered" evidence="1">
    <location>
        <begin position="1"/>
        <end position="224"/>
    </location>
</feature>
<dbReference type="RefSeq" id="XP_033456979.1">
    <property type="nucleotide sequence ID" value="XM_033605615.1"/>
</dbReference>
<organism evidence="4">
    <name type="scientific">Dissoconium aciculare CBS 342.82</name>
    <dbReference type="NCBI Taxonomy" id="1314786"/>
    <lineage>
        <taxon>Eukaryota</taxon>
        <taxon>Fungi</taxon>
        <taxon>Dikarya</taxon>
        <taxon>Ascomycota</taxon>
        <taxon>Pezizomycotina</taxon>
        <taxon>Dothideomycetes</taxon>
        <taxon>Dothideomycetidae</taxon>
        <taxon>Mycosphaerellales</taxon>
        <taxon>Dissoconiaceae</taxon>
        <taxon>Dissoconium</taxon>
    </lineage>
</organism>
<feature type="compositionally biased region" description="Pro residues" evidence="1">
    <location>
        <begin position="198"/>
        <end position="216"/>
    </location>
</feature>
<feature type="compositionally biased region" description="Acidic residues" evidence="1">
    <location>
        <begin position="156"/>
        <end position="167"/>
    </location>
</feature>
<evidence type="ECO:0000313" key="3">
    <source>
        <dbReference type="Proteomes" id="UP000504637"/>
    </source>
</evidence>
<keyword evidence="2" id="KW-0812">Transmembrane</keyword>
<feature type="compositionally biased region" description="Basic residues" evidence="1">
    <location>
        <begin position="19"/>
        <end position="30"/>
    </location>
</feature>
<evidence type="ECO:0000256" key="1">
    <source>
        <dbReference type="SAM" id="MobiDB-lite"/>
    </source>
</evidence>
<keyword evidence="3" id="KW-1185">Reference proteome</keyword>
<dbReference type="AlphaFoldDB" id="A0A6J3LWA5"/>
<evidence type="ECO:0000256" key="2">
    <source>
        <dbReference type="SAM" id="Phobius"/>
    </source>
</evidence>
<accession>A0A6J3LWA5</accession>
<feature type="transmembrane region" description="Helical" evidence="2">
    <location>
        <begin position="512"/>
        <end position="533"/>
    </location>
</feature>
<protein>
    <submittedName>
        <fullName evidence="4">Uncharacterized protein</fullName>
    </submittedName>
</protein>
<feature type="region of interest" description="Disordered" evidence="1">
    <location>
        <begin position="288"/>
        <end position="313"/>
    </location>
</feature>
<dbReference type="OrthoDB" id="3639052at2759"/>
<reference evidence="4" key="3">
    <citation type="submission" date="2025-08" db="UniProtKB">
        <authorList>
            <consortium name="RefSeq"/>
        </authorList>
    </citation>
    <scope>IDENTIFICATION</scope>
    <source>
        <strain evidence="4">CBS 342.82</strain>
    </source>
</reference>
<feature type="transmembrane region" description="Helical" evidence="2">
    <location>
        <begin position="479"/>
        <end position="500"/>
    </location>
</feature>
<dbReference type="Proteomes" id="UP000504637">
    <property type="component" value="Unplaced"/>
</dbReference>
<dbReference type="GeneID" id="54363415"/>
<sequence length="561" mass="62868">MSTNRYPPSSSDSEDINRRPSRSRQRRRSSRPTSRIRAQGDDEVVVEEFYIPRPPSRTRSGRRPPNGGSGEGAGGGPAYAGVPPPDQGPYVLINDDDRRRSGATSGGGERRSQQQRRRGRRQYLQPEESGGGGGNFYSYSSRRKTTPVYHVSAKSEEDDQNEDDVLDDYYYGKGGGGRNDGNLSDEDYGEAEIHFYDRPPPPPPHSQSAPYPPRPGSRPDAAAAAEYEARVRMEERSRYKTSRPTMVAEGRMQTRVQEIKDTSLRVDFLRYPPAGAARKGLWPRAAVAAPGGGGSLPRPETGRRPVSSYEQGRLSRTQESLTLPLKLVLTRRGERFKGREFQYTRGTWDDRAFAQHLLREYRSLKARQIGLLQKMTSYRVVSYVYFLQYHAYPAGKFPYGHWKISDRKSVTRRCDQTARNAFMWKVHRLGKGEMGMFSSQRGKDCPRSGRDWVCRLDSLVELGAVVDIEVKEQFDTVKIYIGLMLAVLSSLGVGLAYGFATEDRDFSTGFSIASWMITAFGFIIAAIAAGEFIGLEKPSAALNTGEELTAGTYLDRELMER</sequence>
<evidence type="ECO:0000313" key="4">
    <source>
        <dbReference type="RefSeq" id="XP_033456979.1"/>
    </source>
</evidence>
<keyword evidence="2" id="KW-1133">Transmembrane helix</keyword>
<gene>
    <name evidence="4" type="ORF">K489DRAFT_383499</name>
</gene>
<feature type="compositionally biased region" description="Gly residues" evidence="1">
    <location>
        <begin position="67"/>
        <end position="78"/>
    </location>
</feature>